<evidence type="ECO:0000313" key="13">
    <source>
        <dbReference type="Proteomes" id="UP000544090"/>
    </source>
</evidence>
<sequence>MPAKAREKTGKKLVIVESPAKSKTIAGYLGEGFEVTASVGHIRDLPQPSELPAELKKTSVGKFAVDIEHGFEPYYVVSPGKKKTVAELKTMLKDADELYLATDDDREGEAIAWHLLEVLKPKIPVHRMTFSEITPESLKRALSELRDIDTDLVDAQETRRIVDRLFGYELSPVLWRKIKAGLSAGRVQSVATRLVVERERERMAFRSASYWDLLALVEPLEAAKGGSFKAKLVQLDGARVASGRDFDDRGVLKTSGAVHLDEAAATALAEALGGADFAVRSVENKPYTRRPAAPFTTSTLQQEAARKLGFSTKTTMQLAQRLYENGFITYMRTDSPALSDQAVGAARRQAAELYGPEYVPQAPRVYKGKNKNAQEAHEAIRPAGDSFRTPGQVRSRLSNDEYRLYELIWKRTVASQMADAKGSTSTVRLGATAADGRDAVFTASGTVITFPGFLAAYEEGKDAARNEEDDAEGGRLPNLDEGDRLTPQEVTAVGHETSPPPRYTEASLVATLEERGIGRPSTYASTISTIMDRGYIRKRGSALVPSWIAFSVVKLLEDHFSDYVDYDFTAELEEGLDRIANGEARRVDWLNDFYYGDRKETGLQTVVNDLGEIDPRVVNSVDIAEGITLRVGKFGPYLERATGDESGEPQRANVPEDLAPDELTPQKAAELMESQGPGERVLGQDPETGRTIVAREGRYGAYVTEIIPEPTAEELAAQPVEYYKNGKPKPPKKPAKIKPRTGSLFKSMSVDTVTLEDALKLMSLPRVLGTDAEGNEITVQNGRFGPYLKKGTDSRSIGSEEEIFTITLEQALDIYAQPKTRGGRTAAAPLAEFGVDPVSEKKIVVKEGRFGPYITDGVTNITVPRSTSIEELTREQAIELLAEKRAKGPAKKPVRRKAAAAK</sequence>
<dbReference type="InterPro" id="IPR023405">
    <property type="entry name" value="Topo_IA_core_domain"/>
</dbReference>
<dbReference type="PANTHER" id="PTHR42785:SF1">
    <property type="entry name" value="DNA TOPOISOMERASE"/>
    <property type="match status" value="1"/>
</dbReference>
<dbReference type="InterPro" id="IPR028612">
    <property type="entry name" value="Topoisom_1_IA"/>
</dbReference>
<dbReference type="InterPro" id="IPR006171">
    <property type="entry name" value="TOPRIM_dom"/>
</dbReference>
<feature type="compositionally biased region" description="Basic residues" evidence="9">
    <location>
        <begin position="887"/>
        <end position="902"/>
    </location>
</feature>
<dbReference type="InterPro" id="IPR013824">
    <property type="entry name" value="Topo_IA_cen_sub1"/>
</dbReference>
<gene>
    <name evidence="8 12" type="primary">topA</name>
    <name evidence="12" type="ORF">HGG74_02465</name>
</gene>
<dbReference type="GO" id="GO:0003917">
    <property type="term" value="F:DNA topoisomerase type I (single strand cut, ATP-independent) activity"/>
    <property type="evidence" value="ECO:0007669"/>
    <property type="project" value="UniProtKB-UniRule"/>
</dbReference>
<dbReference type="InterPro" id="IPR013825">
    <property type="entry name" value="Topo_IA_cen_sub2"/>
</dbReference>
<evidence type="ECO:0000256" key="8">
    <source>
        <dbReference type="HAMAP-Rule" id="MF_00952"/>
    </source>
</evidence>
<dbReference type="SMART" id="SM00436">
    <property type="entry name" value="TOP1Bc"/>
    <property type="match status" value="1"/>
</dbReference>
<dbReference type="Gene3D" id="1.10.460.10">
    <property type="entry name" value="Topoisomerase I, domain 2"/>
    <property type="match status" value="1"/>
</dbReference>
<proteinExistence type="inferred from homology"/>
<dbReference type="CDD" id="cd03363">
    <property type="entry name" value="TOPRIM_TopoIA_TopoI"/>
    <property type="match status" value="1"/>
</dbReference>
<dbReference type="GO" id="GO:0003677">
    <property type="term" value="F:DNA binding"/>
    <property type="evidence" value="ECO:0007669"/>
    <property type="project" value="UniProtKB-KW"/>
</dbReference>
<dbReference type="AlphaFoldDB" id="A0A7X6HAD7"/>
<feature type="site" description="Interaction with DNA" evidence="8">
    <location>
        <position position="163"/>
    </location>
</feature>
<comment type="similarity">
    <text evidence="2 8">Belongs to the type IA topoisomerase family.</text>
</comment>
<dbReference type="InterPro" id="IPR004212">
    <property type="entry name" value="GTF2I"/>
</dbReference>
<dbReference type="InterPro" id="IPR000380">
    <property type="entry name" value="Topo_IA"/>
</dbReference>
<feature type="domain" description="Topo IA-type catalytic" evidence="11">
    <location>
        <begin position="149"/>
        <end position="601"/>
    </location>
</feature>
<evidence type="ECO:0000259" key="10">
    <source>
        <dbReference type="PROSITE" id="PS50880"/>
    </source>
</evidence>
<feature type="site" description="Interaction with DNA" evidence="8">
    <location>
        <position position="533"/>
    </location>
</feature>
<dbReference type="InterPro" id="IPR005733">
    <property type="entry name" value="TopoI_bac-type"/>
</dbReference>
<feature type="site" description="Interaction with DNA" evidence="8">
    <location>
        <position position="160"/>
    </location>
</feature>
<keyword evidence="3" id="KW-0479">Metal-binding</keyword>
<feature type="site" description="Interaction with DNA" evidence="8">
    <location>
        <position position="41"/>
    </location>
</feature>
<dbReference type="GO" id="GO:0046872">
    <property type="term" value="F:metal ion binding"/>
    <property type="evidence" value="ECO:0007669"/>
    <property type="project" value="UniProtKB-KW"/>
</dbReference>
<feature type="region of interest" description="Disordered" evidence="9">
    <location>
        <begin position="640"/>
        <end position="660"/>
    </location>
</feature>
<dbReference type="EMBL" id="JAAZSQ010000002">
    <property type="protein sequence ID" value="NKX53419.1"/>
    <property type="molecule type" value="Genomic_DNA"/>
</dbReference>
<comment type="subunit">
    <text evidence="8">Monomer.</text>
</comment>
<dbReference type="PROSITE" id="PS00396">
    <property type="entry name" value="TOPO_IA_1"/>
    <property type="match status" value="1"/>
</dbReference>
<evidence type="ECO:0000256" key="9">
    <source>
        <dbReference type="SAM" id="MobiDB-lite"/>
    </source>
</evidence>
<feature type="domain" description="Toprim" evidence="10">
    <location>
        <begin position="11"/>
        <end position="134"/>
    </location>
</feature>
<accession>A0A7X6HAD7</accession>
<feature type="region of interest" description="Disordered" evidence="9">
    <location>
        <begin position="461"/>
        <end position="485"/>
    </location>
</feature>
<comment type="caution">
    <text evidence="12">The sequence shown here is derived from an EMBL/GenBank/DDBJ whole genome shotgun (WGS) entry which is preliminary data.</text>
</comment>
<dbReference type="PRINTS" id="PR00417">
    <property type="entry name" value="PRTPISMRASEI"/>
</dbReference>
<reference evidence="12 13" key="1">
    <citation type="submission" date="2020-04" db="EMBL/GenBank/DDBJ databases">
        <title>Arthrobacter sp. nov.</title>
        <authorList>
            <person name="Liu S."/>
        </authorList>
    </citation>
    <scope>NUCLEOTIDE SEQUENCE [LARGE SCALE GENOMIC DNA]</scope>
    <source>
        <strain evidence="12 13">E918</strain>
    </source>
</reference>
<dbReference type="Proteomes" id="UP000544090">
    <property type="component" value="Unassembled WGS sequence"/>
</dbReference>
<protein>
    <recommendedName>
        <fullName evidence="8">DNA topoisomerase 1</fullName>
        <ecNumber evidence="8">5.6.2.1</ecNumber>
    </recommendedName>
    <alternativeName>
        <fullName evidence="8">DNA topoisomerase I</fullName>
    </alternativeName>
</protein>
<dbReference type="PROSITE" id="PS51139">
    <property type="entry name" value="GTF2I"/>
    <property type="match status" value="1"/>
</dbReference>
<evidence type="ECO:0000313" key="12">
    <source>
        <dbReference type="EMBL" id="NKX53419.1"/>
    </source>
</evidence>
<keyword evidence="6 8" id="KW-0238">DNA-binding</keyword>
<feature type="site" description="Interaction with DNA" evidence="8">
    <location>
        <position position="175"/>
    </location>
</feature>
<dbReference type="PANTHER" id="PTHR42785">
    <property type="entry name" value="DNA TOPOISOMERASE, TYPE IA, CORE"/>
    <property type="match status" value="1"/>
</dbReference>
<evidence type="ECO:0000256" key="2">
    <source>
        <dbReference type="ARBA" id="ARBA00009446"/>
    </source>
</evidence>
<dbReference type="SUPFAM" id="SSF56712">
    <property type="entry name" value="Prokaryotic type I DNA topoisomerase"/>
    <property type="match status" value="1"/>
</dbReference>
<dbReference type="PROSITE" id="PS50880">
    <property type="entry name" value="TOPRIM"/>
    <property type="match status" value="1"/>
</dbReference>
<evidence type="ECO:0000256" key="1">
    <source>
        <dbReference type="ARBA" id="ARBA00000213"/>
    </source>
</evidence>
<dbReference type="Gene3D" id="2.70.20.10">
    <property type="entry name" value="Topoisomerase I, domain 3"/>
    <property type="match status" value="1"/>
</dbReference>
<comment type="function">
    <text evidence="8">Releases the supercoiling and torsional tension of DNA, which is introduced during the DNA replication and transcription, by transiently cleaving and rejoining one strand of the DNA duplex. Introduces a single-strand break via transesterification at a target site in duplex DNA. The scissile phosphodiester is attacked by the catalytic tyrosine of the enzyme, resulting in the formation of a DNA-(5'-phosphotyrosyl)-enzyme intermediate and the expulsion of a 3'-OH DNA strand. The free DNA strand then undergoes passage around the unbroken strand, thus removing DNA supercoils. Finally, in the religation step, the DNA 3'-OH attacks the covalent intermediate to expel the active-site tyrosine and restore the DNA phosphodiester backbone.</text>
</comment>
<dbReference type="InterPro" id="IPR003602">
    <property type="entry name" value="Topo_IA_DNA-bd_dom"/>
</dbReference>
<dbReference type="InterPro" id="IPR013497">
    <property type="entry name" value="Topo_IA_cen"/>
</dbReference>
<dbReference type="CDD" id="cd00186">
    <property type="entry name" value="TOP1Ac"/>
    <property type="match status" value="1"/>
</dbReference>
<feature type="active site" description="O-(5'-phospho-DNA)-tyrosine intermediate" evidence="8">
    <location>
        <position position="330"/>
    </location>
</feature>
<dbReference type="InterPro" id="IPR013826">
    <property type="entry name" value="Topo_IA_cen_sub3"/>
</dbReference>
<keyword evidence="13" id="KW-1185">Reference proteome</keyword>
<name>A0A7X6HAD7_9MICC</name>
<keyword evidence="5 8" id="KW-0799">Topoisomerase</keyword>
<feature type="site" description="Interaction with DNA" evidence="8">
    <location>
        <position position="159"/>
    </location>
</feature>
<feature type="region of interest" description="Disordered" evidence="9">
    <location>
        <begin position="883"/>
        <end position="902"/>
    </location>
</feature>
<evidence type="ECO:0000256" key="5">
    <source>
        <dbReference type="ARBA" id="ARBA00023029"/>
    </source>
</evidence>
<evidence type="ECO:0000256" key="4">
    <source>
        <dbReference type="ARBA" id="ARBA00022842"/>
    </source>
</evidence>
<dbReference type="InterPro" id="IPR003601">
    <property type="entry name" value="Topo_IA_2"/>
</dbReference>
<feature type="site" description="Interaction with DNA" evidence="8">
    <location>
        <position position="168"/>
    </location>
</feature>
<dbReference type="SMART" id="SM00493">
    <property type="entry name" value="TOPRIM"/>
    <property type="match status" value="1"/>
</dbReference>
<dbReference type="Pfam" id="PF01751">
    <property type="entry name" value="Toprim"/>
    <property type="match status" value="1"/>
</dbReference>
<dbReference type="Pfam" id="PF01131">
    <property type="entry name" value="Topoisom_bac"/>
    <property type="match status" value="1"/>
</dbReference>
<dbReference type="PROSITE" id="PS52039">
    <property type="entry name" value="TOPO_IA_2"/>
    <property type="match status" value="1"/>
</dbReference>
<dbReference type="SMART" id="SM00437">
    <property type="entry name" value="TOP1Ac"/>
    <property type="match status" value="1"/>
</dbReference>
<dbReference type="Gene3D" id="3.40.50.140">
    <property type="match status" value="1"/>
</dbReference>
<keyword evidence="4" id="KW-0460">Magnesium</keyword>
<evidence type="ECO:0000256" key="3">
    <source>
        <dbReference type="ARBA" id="ARBA00022723"/>
    </source>
</evidence>
<evidence type="ECO:0000256" key="6">
    <source>
        <dbReference type="ARBA" id="ARBA00023125"/>
    </source>
</evidence>
<comment type="catalytic activity">
    <reaction evidence="1 8">
        <text>ATP-independent breakage of single-stranded DNA, followed by passage and rejoining.</text>
        <dbReference type="EC" id="5.6.2.1"/>
    </reaction>
</comment>
<feature type="region of interest" description="Interaction with DNA" evidence="8">
    <location>
        <begin position="183"/>
        <end position="188"/>
    </location>
</feature>
<dbReference type="RefSeq" id="WP_168484776.1">
    <property type="nucleotide sequence ID" value="NZ_JAAZSQ010000002.1"/>
</dbReference>
<dbReference type="InterPro" id="IPR023406">
    <property type="entry name" value="Topo_IA_AS"/>
</dbReference>
<organism evidence="12 13">
    <name type="scientific">Arthrobacter mobilis</name>
    <dbReference type="NCBI Taxonomy" id="2724944"/>
    <lineage>
        <taxon>Bacteria</taxon>
        <taxon>Bacillati</taxon>
        <taxon>Actinomycetota</taxon>
        <taxon>Actinomycetes</taxon>
        <taxon>Micrococcales</taxon>
        <taxon>Micrococcaceae</taxon>
        <taxon>Arthrobacter</taxon>
    </lineage>
</organism>
<dbReference type="InterPro" id="IPR034149">
    <property type="entry name" value="TOPRIM_TopoI"/>
</dbReference>
<dbReference type="EC" id="5.6.2.1" evidence="8"/>
<evidence type="ECO:0000256" key="7">
    <source>
        <dbReference type="ARBA" id="ARBA00023235"/>
    </source>
</evidence>
<dbReference type="Pfam" id="PF13368">
    <property type="entry name" value="Toprim_C_rpt"/>
    <property type="match status" value="4"/>
</dbReference>
<feature type="site" description="Interaction with DNA" evidence="8">
    <location>
        <position position="332"/>
    </location>
</feature>
<dbReference type="Gene3D" id="1.10.290.10">
    <property type="entry name" value="Topoisomerase I, domain 4"/>
    <property type="match status" value="1"/>
</dbReference>
<keyword evidence="7 8" id="KW-0413">Isomerase</keyword>
<dbReference type="NCBIfam" id="TIGR01051">
    <property type="entry name" value="topA_bact"/>
    <property type="match status" value="1"/>
</dbReference>
<dbReference type="HAMAP" id="MF_00952">
    <property type="entry name" value="Topoisom_1_prok"/>
    <property type="match status" value="1"/>
</dbReference>
<evidence type="ECO:0000259" key="11">
    <source>
        <dbReference type="PROSITE" id="PS52039"/>
    </source>
</evidence>
<dbReference type="InterPro" id="IPR025589">
    <property type="entry name" value="Toprim_C_rpt"/>
</dbReference>
<dbReference type="GO" id="GO:0006265">
    <property type="term" value="P:DNA topological change"/>
    <property type="evidence" value="ECO:0007669"/>
    <property type="project" value="UniProtKB-UniRule"/>
</dbReference>